<dbReference type="RefSeq" id="WP_095721886.1">
    <property type="nucleotide sequence ID" value="NZ_NTFS01000107.1"/>
</dbReference>
<evidence type="ECO:0000256" key="1">
    <source>
        <dbReference type="SAM" id="Phobius"/>
    </source>
</evidence>
<evidence type="ECO:0000313" key="3">
    <source>
        <dbReference type="Proteomes" id="UP000218238"/>
    </source>
</evidence>
<proteinExistence type="predicted"/>
<keyword evidence="1" id="KW-0812">Transmembrane</keyword>
<dbReference type="AlphaFoldDB" id="A0A2A2TJD7"/>
<gene>
    <name evidence="2" type="ORF">CK510_11780</name>
</gene>
<dbReference type="Pfam" id="PF14345">
    <property type="entry name" value="GDYXXLXY"/>
    <property type="match status" value="1"/>
</dbReference>
<keyword evidence="1" id="KW-0472">Membrane</keyword>
<comment type="caution">
    <text evidence="2">The sequence shown here is derived from an EMBL/GenBank/DDBJ whole genome shotgun (WGS) entry which is preliminary data.</text>
</comment>
<keyword evidence="3" id="KW-1185">Reference proteome</keyword>
<name>A0A2A2TJD7_9CYAN</name>
<protein>
    <submittedName>
        <fullName evidence="2">Membrane-anchored protein</fullName>
    </submittedName>
</protein>
<reference evidence="2 3" key="1">
    <citation type="submission" date="2017-08" db="EMBL/GenBank/DDBJ databases">
        <title>Draft genome sequence of filamentous cyanobacterium Calothrix elsteri CCALA 953.</title>
        <authorList>
            <person name="Gagunashvili A.N."/>
            <person name="Elster J."/>
            <person name="Andresson O.S."/>
        </authorList>
    </citation>
    <scope>NUCLEOTIDE SEQUENCE [LARGE SCALE GENOMIC DNA]</scope>
    <source>
        <strain evidence="2 3">CCALA 953</strain>
    </source>
</reference>
<sequence length="226" mass="26214">MKSNEPNFNKYSRNTEISSSVQNNYLNSTKLTPFWYLLLLLCIQTVIILAFPITRLYTQYTGKKVIIQSIPMYPSDTLRAKYLVLEYKISRLETLSKLPGWKELINQYPGTNAQYYPIAEGTNIYVIMQQDKSKSPVWEPIQITNTLPTKLPVNQIALHGTYRYGSIIYGLEKYQFSQKEADYFNQDTFQTRQINLGRQQPITMEIKVDIWGNAVPISMQGKSSRN</sequence>
<dbReference type="EMBL" id="NTFS01000107">
    <property type="protein sequence ID" value="PAX54895.1"/>
    <property type="molecule type" value="Genomic_DNA"/>
</dbReference>
<keyword evidence="1" id="KW-1133">Transmembrane helix</keyword>
<accession>A0A2A2TJD7</accession>
<dbReference type="InterPro" id="IPR025833">
    <property type="entry name" value="GDYXXLXY"/>
</dbReference>
<feature type="transmembrane region" description="Helical" evidence="1">
    <location>
        <begin position="34"/>
        <end position="54"/>
    </location>
</feature>
<organism evidence="2 3">
    <name type="scientific">Brunnivagina elsteri CCALA 953</name>
    <dbReference type="NCBI Taxonomy" id="987040"/>
    <lineage>
        <taxon>Bacteria</taxon>
        <taxon>Bacillati</taxon>
        <taxon>Cyanobacteriota</taxon>
        <taxon>Cyanophyceae</taxon>
        <taxon>Nostocales</taxon>
        <taxon>Calotrichaceae</taxon>
        <taxon>Brunnivagina</taxon>
    </lineage>
</organism>
<evidence type="ECO:0000313" key="2">
    <source>
        <dbReference type="EMBL" id="PAX54895.1"/>
    </source>
</evidence>
<dbReference type="OrthoDB" id="4868247at2"/>
<dbReference type="Proteomes" id="UP000218238">
    <property type="component" value="Unassembled WGS sequence"/>
</dbReference>